<evidence type="ECO:0000256" key="1">
    <source>
        <dbReference type="ARBA" id="ARBA00004571"/>
    </source>
</evidence>
<dbReference type="RefSeq" id="WP_084394372.1">
    <property type="nucleotide sequence ID" value="NZ_BMKF01000003.1"/>
</dbReference>
<organism evidence="18 19">
    <name type="scientific">Henriciella pelagia</name>
    <dbReference type="NCBI Taxonomy" id="1977912"/>
    <lineage>
        <taxon>Bacteria</taxon>
        <taxon>Pseudomonadati</taxon>
        <taxon>Pseudomonadota</taxon>
        <taxon>Alphaproteobacteria</taxon>
        <taxon>Hyphomonadales</taxon>
        <taxon>Hyphomonadaceae</taxon>
        <taxon>Henriciella</taxon>
    </lineage>
</organism>
<evidence type="ECO:0000256" key="9">
    <source>
        <dbReference type="ARBA" id="ARBA00023077"/>
    </source>
</evidence>
<dbReference type="InterPro" id="IPR039426">
    <property type="entry name" value="TonB-dep_rcpt-like"/>
</dbReference>
<comment type="caution">
    <text evidence="18">The sequence shown here is derived from an EMBL/GenBank/DDBJ whole genome shotgun (WGS) entry which is preliminary data.</text>
</comment>
<comment type="subcellular location">
    <subcellularLocation>
        <location evidence="1 12">Cell outer membrane</location>
        <topology evidence="1 12">Multi-pass membrane protein</topology>
    </subcellularLocation>
</comment>
<evidence type="ECO:0000256" key="5">
    <source>
        <dbReference type="ARBA" id="ARBA00022692"/>
    </source>
</evidence>
<evidence type="ECO:0000256" key="4">
    <source>
        <dbReference type="ARBA" id="ARBA00022496"/>
    </source>
</evidence>
<keyword evidence="3 12" id="KW-1134">Transmembrane beta strand</keyword>
<evidence type="ECO:0000313" key="18">
    <source>
        <dbReference type="EMBL" id="GGB80178.1"/>
    </source>
</evidence>
<keyword evidence="6 15" id="KW-0732">Signal</keyword>
<keyword evidence="19" id="KW-1185">Reference proteome</keyword>
<evidence type="ECO:0000259" key="17">
    <source>
        <dbReference type="Pfam" id="PF07715"/>
    </source>
</evidence>
<evidence type="ECO:0000256" key="12">
    <source>
        <dbReference type="PROSITE-ProRule" id="PRU01360"/>
    </source>
</evidence>
<keyword evidence="9 14" id="KW-0798">TonB box</keyword>
<feature type="domain" description="TonB-dependent receptor-like beta-barrel" evidence="16">
    <location>
        <begin position="288"/>
        <end position="667"/>
    </location>
</feature>
<feature type="chain" id="PRO_5045199261" evidence="15">
    <location>
        <begin position="25"/>
        <end position="711"/>
    </location>
</feature>
<dbReference type="Proteomes" id="UP000628854">
    <property type="component" value="Unassembled WGS sequence"/>
</dbReference>
<evidence type="ECO:0000256" key="2">
    <source>
        <dbReference type="ARBA" id="ARBA00022448"/>
    </source>
</evidence>
<name>A0ABQ1JY31_9PROT</name>
<dbReference type="Gene3D" id="2.40.170.20">
    <property type="entry name" value="TonB-dependent receptor, beta-barrel domain"/>
    <property type="match status" value="1"/>
</dbReference>
<evidence type="ECO:0000256" key="11">
    <source>
        <dbReference type="ARBA" id="ARBA00023237"/>
    </source>
</evidence>
<keyword evidence="18" id="KW-0675">Receptor</keyword>
<keyword evidence="10 12" id="KW-0472">Membrane</keyword>
<evidence type="ECO:0000256" key="14">
    <source>
        <dbReference type="RuleBase" id="RU003357"/>
    </source>
</evidence>
<evidence type="ECO:0000256" key="6">
    <source>
        <dbReference type="ARBA" id="ARBA00022729"/>
    </source>
</evidence>
<proteinExistence type="inferred from homology"/>
<dbReference type="InterPro" id="IPR036942">
    <property type="entry name" value="Beta-barrel_TonB_sf"/>
</dbReference>
<dbReference type="Pfam" id="PF07715">
    <property type="entry name" value="Plug"/>
    <property type="match status" value="1"/>
</dbReference>
<evidence type="ECO:0000256" key="13">
    <source>
        <dbReference type="PROSITE-ProRule" id="PRU10144"/>
    </source>
</evidence>
<dbReference type="InterPro" id="IPR000531">
    <property type="entry name" value="Beta-barrel_TonB"/>
</dbReference>
<dbReference type="SUPFAM" id="SSF56935">
    <property type="entry name" value="Porins"/>
    <property type="match status" value="1"/>
</dbReference>
<evidence type="ECO:0000256" key="3">
    <source>
        <dbReference type="ARBA" id="ARBA00022452"/>
    </source>
</evidence>
<evidence type="ECO:0000259" key="16">
    <source>
        <dbReference type="Pfam" id="PF00593"/>
    </source>
</evidence>
<keyword evidence="11 12" id="KW-0998">Cell outer membrane</keyword>
<dbReference type="EMBL" id="BMKF01000003">
    <property type="protein sequence ID" value="GGB80178.1"/>
    <property type="molecule type" value="Genomic_DNA"/>
</dbReference>
<dbReference type="PROSITE" id="PS52016">
    <property type="entry name" value="TONB_DEPENDENT_REC_3"/>
    <property type="match status" value="1"/>
</dbReference>
<feature type="short sequence motif" description="TonB C-terminal box" evidence="13">
    <location>
        <begin position="694"/>
        <end position="711"/>
    </location>
</feature>
<dbReference type="Pfam" id="PF00593">
    <property type="entry name" value="TonB_dep_Rec_b-barrel"/>
    <property type="match status" value="1"/>
</dbReference>
<keyword evidence="2 12" id="KW-0813">Transport</keyword>
<evidence type="ECO:0000256" key="15">
    <source>
        <dbReference type="SAM" id="SignalP"/>
    </source>
</evidence>
<accession>A0ABQ1JY31</accession>
<feature type="domain" description="TonB-dependent receptor plug" evidence="17">
    <location>
        <begin position="52"/>
        <end position="158"/>
    </location>
</feature>
<gene>
    <name evidence="18" type="ORF">GCM10011503_31160</name>
</gene>
<dbReference type="CDD" id="cd01347">
    <property type="entry name" value="ligand_gated_channel"/>
    <property type="match status" value="1"/>
</dbReference>
<keyword evidence="5 12" id="KW-0812">Transmembrane</keyword>
<dbReference type="PANTHER" id="PTHR32552">
    <property type="entry name" value="FERRICHROME IRON RECEPTOR-RELATED"/>
    <property type="match status" value="1"/>
</dbReference>
<feature type="signal peptide" evidence="15">
    <location>
        <begin position="1"/>
        <end position="24"/>
    </location>
</feature>
<comment type="similarity">
    <text evidence="12 14">Belongs to the TonB-dependent receptor family.</text>
</comment>
<keyword evidence="7" id="KW-0408">Iron</keyword>
<dbReference type="PROSITE" id="PS01156">
    <property type="entry name" value="TONB_DEPENDENT_REC_2"/>
    <property type="match status" value="1"/>
</dbReference>
<reference evidence="19" key="1">
    <citation type="journal article" date="2019" name="Int. J. Syst. Evol. Microbiol.">
        <title>The Global Catalogue of Microorganisms (GCM) 10K type strain sequencing project: providing services to taxonomists for standard genome sequencing and annotation.</title>
        <authorList>
            <consortium name="The Broad Institute Genomics Platform"/>
            <consortium name="The Broad Institute Genome Sequencing Center for Infectious Disease"/>
            <person name="Wu L."/>
            <person name="Ma J."/>
        </authorList>
    </citation>
    <scope>NUCLEOTIDE SEQUENCE [LARGE SCALE GENOMIC DNA]</scope>
    <source>
        <strain evidence="19">CGMCC 1.15928</strain>
    </source>
</reference>
<sequence length="711" mass="77592">MKKSNLLASGSVLVALLHAAPANAQTTEPESQDSEYVQSTVMVTAQKREQRLIDVPMAIESLSGDEIDKLGIDSVQDLSFNVPGLTMREDGPGSYTIFIRGLANQSGSGALVGMYLDEAPLSLSGYDQLSPVALDLERVEVLKGPQGTLYGQGAAGGVIRYITADPALDRVEGRVKGELYTVSDGEMGQKGEFIFNAPLIEDQLAVRFALGLEGGGGWIDQPEAGKEDGNGTELVNARGKILWVPTDKFSALATIQVHRAETELGLGYEEADRTVDVGPDRGEITMPKQFDFDIYNLELNYDFGFAELTSSTTQIEHDHAYPFTYIPREGNYSYGVVEGYDERFVEAEQFSQELRLSNDDGAFAWTVGAFYSSGERSLVVDYEYLYAPAADIYTGGGVLYDGLYYFSGSSSDSYSIFADGAYDLTDKLTIGAGIRYFEDEQTSLIEYAPGTGTENSAKFDSVDPRVYLTYQYDPNATIYASAGSGFRSGGFNSAPFDPYGPEQIMTYELGTKGTTRTLQYDVAVFFTEYEDMVRRRLTEVNGAFLAESSNIGKVEVKGIEAGIAYQPVSGLTFSANAAYLDSEIVETSDTDQVNEVGDPTDYTPELSYTLGVNYDFDFASQYPAFVRVDFNHRDAVSYIDRSSFLPSALPQMSDELDLLNARAGVQLGAVALEVYATNLTDENASIDPYQGWANANRTRPRVIGVSAAYDF</sequence>
<protein>
    <submittedName>
        <fullName evidence="18">TonB-dependent receptor</fullName>
    </submittedName>
</protein>
<keyword evidence="4" id="KW-0410">Iron transport</keyword>
<keyword evidence="8" id="KW-0406">Ion transport</keyword>
<dbReference type="InterPro" id="IPR012910">
    <property type="entry name" value="Plug_dom"/>
</dbReference>
<evidence type="ECO:0000256" key="8">
    <source>
        <dbReference type="ARBA" id="ARBA00023065"/>
    </source>
</evidence>
<dbReference type="InterPro" id="IPR010917">
    <property type="entry name" value="TonB_rcpt_CS"/>
</dbReference>
<evidence type="ECO:0000256" key="7">
    <source>
        <dbReference type="ARBA" id="ARBA00023004"/>
    </source>
</evidence>
<evidence type="ECO:0000256" key="10">
    <source>
        <dbReference type="ARBA" id="ARBA00023136"/>
    </source>
</evidence>
<evidence type="ECO:0000313" key="19">
    <source>
        <dbReference type="Proteomes" id="UP000628854"/>
    </source>
</evidence>
<dbReference type="PANTHER" id="PTHR32552:SF81">
    <property type="entry name" value="TONB-DEPENDENT OUTER MEMBRANE RECEPTOR"/>
    <property type="match status" value="1"/>
</dbReference>